<dbReference type="EMBL" id="JABMIG020000140">
    <property type="protein sequence ID" value="KAL3789507.1"/>
    <property type="molecule type" value="Genomic_DNA"/>
</dbReference>
<keyword evidence="2" id="KW-1185">Reference proteome</keyword>
<proteinExistence type="predicted"/>
<organism evidence="1 2">
    <name type="scientific">Cyclotella cryptica</name>
    <dbReference type="NCBI Taxonomy" id="29204"/>
    <lineage>
        <taxon>Eukaryota</taxon>
        <taxon>Sar</taxon>
        <taxon>Stramenopiles</taxon>
        <taxon>Ochrophyta</taxon>
        <taxon>Bacillariophyta</taxon>
        <taxon>Coscinodiscophyceae</taxon>
        <taxon>Thalassiosirophycidae</taxon>
        <taxon>Stephanodiscales</taxon>
        <taxon>Stephanodiscaceae</taxon>
        <taxon>Cyclotella</taxon>
    </lineage>
</organism>
<evidence type="ECO:0000313" key="1">
    <source>
        <dbReference type="EMBL" id="KAL3789507.1"/>
    </source>
</evidence>
<reference evidence="1 2" key="1">
    <citation type="journal article" date="2020" name="G3 (Bethesda)">
        <title>Improved Reference Genome for Cyclotella cryptica CCMP332, a Model for Cell Wall Morphogenesis, Salinity Adaptation, and Lipid Production in Diatoms (Bacillariophyta).</title>
        <authorList>
            <person name="Roberts W.R."/>
            <person name="Downey K.M."/>
            <person name="Ruck E.C."/>
            <person name="Traller J.C."/>
            <person name="Alverson A.J."/>
        </authorList>
    </citation>
    <scope>NUCLEOTIDE SEQUENCE [LARGE SCALE GENOMIC DNA]</scope>
    <source>
        <strain evidence="1 2">CCMP332</strain>
    </source>
</reference>
<evidence type="ECO:0000313" key="2">
    <source>
        <dbReference type="Proteomes" id="UP001516023"/>
    </source>
</evidence>
<gene>
    <name evidence="1" type="ORF">HJC23_009743</name>
</gene>
<dbReference type="Proteomes" id="UP001516023">
    <property type="component" value="Unassembled WGS sequence"/>
</dbReference>
<sequence length="226" mass="25211">MSCCDDVSSIESSSCRERKHTNNVISAQKAMIASLSDAVCRLACTLQSKEEEIKVRDRTESDLESKNLDLLIENAELKSQMADLKDGLSSYAGQQSTKPLTPSSDDAWSFEYERNLKPFEFVQEQLYGRNDNGTSQNVTPEAFKLPPTKLPRRKSLMNLSNLNLSRNPLSSATSRISTAKSLVTRIKGRKIAWKDKGGFYPKLIPKHVFFTAELVPISDEVSDISA</sequence>
<name>A0ABD3PNE8_9STRA</name>
<accession>A0ABD3PNE8</accession>
<comment type="caution">
    <text evidence="1">The sequence shown here is derived from an EMBL/GenBank/DDBJ whole genome shotgun (WGS) entry which is preliminary data.</text>
</comment>
<dbReference type="AlphaFoldDB" id="A0ABD3PNE8"/>
<protein>
    <submittedName>
        <fullName evidence="1">Uncharacterized protein</fullName>
    </submittedName>
</protein>